<dbReference type="Gene3D" id="3.40.50.720">
    <property type="entry name" value="NAD(P)-binding Rossmann-like Domain"/>
    <property type="match status" value="1"/>
</dbReference>
<dbReference type="AlphaFoldDB" id="A0A3N0ED57"/>
<comment type="similarity">
    <text evidence="1">Belongs to the short-chain dehydrogenases/reductases (SDR) family.</text>
</comment>
<keyword evidence="2" id="KW-0560">Oxidoreductase</keyword>
<gene>
    <name evidence="3" type="ORF">EFW17_07375</name>
</gene>
<keyword evidence="4" id="KW-1185">Reference proteome</keyword>
<dbReference type="PANTHER" id="PTHR43477:SF1">
    <property type="entry name" value="DIHYDROANTICAPSIN 7-DEHYDROGENASE"/>
    <property type="match status" value="1"/>
</dbReference>
<dbReference type="OrthoDB" id="9787486at2"/>
<dbReference type="GO" id="GO:0016491">
    <property type="term" value="F:oxidoreductase activity"/>
    <property type="evidence" value="ECO:0007669"/>
    <property type="project" value="UniProtKB-KW"/>
</dbReference>
<dbReference type="InterPro" id="IPR036291">
    <property type="entry name" value="NAD(P)-bd_dom_sf"/>
</dbReference>
<dbReference type="EMBL" id="RJMB01000005">
    <property type="protein sequence ID" value="RNL85778.1"/>
    <property type="molecule type" value="Genomic_DNA"/>
</dbReference>
<evidence type="ECO:0000256" key="2">
    <source>
        <dbReference type="ARBA" id="ARBA00023002"/>
    </source>
</evidence>
<protein>
    <submittedName>
        <fullName evidence="3">SDR family oxidoreductase</fullName>
    </submittedName>
</protein>
<proteinExistence type="inferred from homology"/>
<evidence type="ECO:0000313" key="4">
    <source>
        <dbReference type="Proteomes" id="UP000269198"/>
    </source>
</evidence>
<reference evidence="3 4" key="1">
    <citation type="submission" date="2018-11" db="EMBL/GenBank/DDBJ databases">
        <title>The genome draft of YIM 96095.</title>
        <authorList>
            <person name="Tang S.-K."/>
            <person name="Chunyu W.-X."/>
            <person name="Feng Y.-Z."/>
        </authorList>
    </citation>
    <scope>NUCLEOTIDE SEQUENCE [LARGE SCALE GENOMIC DNA]</scope>
    <source>
        <strain evidence="3 4">YIM 96095</strain>
    </source>
</reference>
<evidence type="ECO:0000256" key="1">
    <source>
        <dbReference type="ARBA" id="ARBA00006484"/>
    </source>
</evidence>
<dbReference type="RefSeq" id="WP_123200557.1">
    <property type="nucleotide sequence ID" value="NZ_RJMB01000005.1"/>
</dbReference>
<dbReference type="InterPro" id="IPR051122">
    <property type="entry name" value="SDR_DHRS6-like"/>
</dbReference>
<organism evidence="3 4">
    <name type="scientific">Halostreptopolyspora alba</name>
    <dbReference type="NCBI Taxonomy" id="2487137"/>
    <lineage>
        <taxon>Bacteria</taxon>
        <taxon>Bacillati</taxon>
        <taxon>Actinomycetota</taxon>
        <taxon>Actinomycetes</taxon>
        <taxon>Streptosporangiales</taxon>
        <taxon>Nocardiopsidaceae</taxon>
        <taxon>Halostreptopolyspora</taxon>
    </lineage>
</organism>
<dbReference type="Pfam" id="PF13561">
    <property type="entry name" value="adh_short_C2"/>
    <property type="match status" value="1"/>
</dbReference>
<dbReference type="PANTHER" id="PTHR43477">
    <property type="entry name" value="DIHYDROANTICAPSIN 7-DEHYDROGENASE"/>
    <property type="match status" value="1"/>
</dbReference>
<name>A0A3N0ED57_9ACTN</name>
<evidence type="ECO:0000313" key="3">
    <source>
        <dbReference type="EMBL" id="RNL85778.1"/>
    </source>
</evidence>
<dbReference type="Proteomes" id="UP000269198">
    <property type="component" value="Unassembled WGS sequence"/>
</dbReference>
<sequence length="233" mass="23889">MPADEPGAVVVGGTAGLGLATARALGGRGPVTVTGRTTERAERAAAEIGDGARAVAVDLARPDGIAASLSGVDNVRHLVIAAMERDRNPVRDYDVTSASRAVTLKLVGYTEVVHALASRMTEDGSIVLLGGLAANRPHRGSATMTTVNGGISALVRSLATELAPIRANAVHPGLVGDSPHWAKETELCEALRSRLPTGSLVTTDDVVDAVLFLLTNRSVNGTNLVVDGGESMT</sequence>
<comment type="caution">
    <text evidence="3">The sequence shown here is derived from an EMBL/GenBank/DDBJ whole genome shotgun (WGS) entry which is preliminary data.</text>
</comment>
<dbReference type="CDD" id="cd05233">
    <property type="entry name" value="SDR_c"/>
    <property type="match status" value="1"/>
</dbReference>
<dbReference type="SUPFAM" id="SSF51735">
    <property type="entry name" value="NAD(P)-binding Rossmann-fold domains"/>
    <property type="match status" value="1"/>
</dbReference>
<accession>A0A3N0ED57</accession>
<dbReference type="PRINTS" id="PR00081">
    <property type="entry name" value="GDHRDH"/>
</dbReference>
<dbReference type="InterPro" id="IPR002347">
    <property type="entry name" value="SDR_fam"/>
</dbReference>